<dbReference type="HOGENOM" id="CLU_626589_0_0_3"/>
<dbReference type="eggNOG" id="COG1357">
    <property type="taxonomic scope" value="Bacteria"/>
</dbReference>
<reference evidence="2 3" key="1">
    <citation type="submission" date="2008-07" db="EMBL/GenBank/DDBJ databases">
        <authorList>
            <person name="Tandeau de Marsac N."/>
            <person name="Ferriera S."/>
            <person name="Johnson J."/>
            <person name="Kravitz S."/>
            <person name="Beeson K."/>
            <person name="Sutton G."/>
            <person name="Rogers Y.-H."/>
            <person name="Friedman R."/>
            <person name="Frazier M."/>
            <person name="Venter J.C."/>
        </authorList>
    </citation>
    <scope>NUCLEOTIDE SEQUENCE [LARGE SCALE GENOMIC DNA]</scope>
    <source>
        <strain evidence="2 3">PCC 7420</strain>
    </source>
</reference>
<name>B4W1Z5_9CYAN</name>
<dbReference type="Gene3D" id="2.160.20.80">
    <property type="entry name" value="E3 ubiquitin-protein ligase SopA"/>
    <property type="match status" value="2"/>
</dbReference>
<dbReference type="PANTHER" id="PTHR14136">
    <property type="entry name" value="BTB_POZ DOMAIN-CONTAINING PROTEIN KCTD9"/>
    <property type="match status" value="1"/>
</dbReference>
<feature type="signal peptide" evidence="1">
    <location>
        <begin position="1"/>
        <end position="23"/>
    </location>
</feature>
<evidence type="ECO:0000256" key="1">
    <source>
        <dbReference type="SAM" id="SignalP"/>
    </source>
</evidence>
<dbReference type="Proteomes" id="UP000003835">
    <property type="component" value="Unassembled WGS sequence"/>
</dbReference>
<dbReference type="InterPro" id="IPR051082">
    <property type="entry name" value="Pentapeptide-BTB/POZ_domain"/>
</dbReference>
<evidence type="ECO:0000313" key="2">
    <source>
        <dbReference type="EMBL" id="EDX71810.1"/>
    </source>
</evidence>
<dbReference type="SUPFAM" id="SSF141571">
    <property type="entry name" value="Pentapeptide repeat-like"/>
    <property type="match status" value="2"/>
</dbReference>
<sequence length="437" mass="46943">MKHKKIASVILLASILIAYPTSAQNKETSRRELYILCSKFPLNSQCKGLEIPIPLDERSGEEAGCSLLSGNSNQSGKCKVVATEESLTVYLEDEEGEPIEFLDNQLPSLEIKIFFETVFAQNYQIWNKVHRLEFGYLVKPDSNQGNRTKFLTILTNENIPNSLNTQLSLTPTSAELLSQSQVNTLSNFSSPVQRLLETKECIRCDLRGADLAGANLNEANLEGASLQGANLQGTTLVRAYLVGANLSQANLTEAVLTGSNLTLASLTESSLEGADLSAANLQGANLQLANLKGAKLIAPTLIQDADLRNTNLEDANIQGANLERANLEGANLQGANLSDISIRLQDIPGNYSFGEFLLDLAIGFPISNRGTKFYTNLRNVNLRNATLTGVNLEDALLDGADLSNANLSEAKLNDVDLSGANLCGATMSDGSTSNLGC</sequence>
<dbReference type="STRING" id="118168.MC7420_6896"/>
<protein>
    <submittedName>
        <fullName evidence="2">Pentapeptide repeat protein</fullName>
    </submittedName>
</protein>
<dbReference type="PANTHER" id="PTHR14136:SF17">
    <property type="entry name" value="BTB_POZ DOMAIN-CONTAINING PROTEIN KCTD9"/>
    <property type="match status" value="1"/>
</dbReference>
<dbReference type="AlphaFoldDB" id="B4W1Z5"/>
<keyword evidence="1" id="KW-0732">Signal</keyword>
<proteinExistence type="predicted"/>
<gene>
    <name evidence="2" type="ORF">MC7420_6896</name>
</gene>
<accession>B4W1Z5</accession>
<keyword evidence="3" id="KW-1185">Reference proteome</keyword>
<evidence type="ECO:0000313" key="3">
    <source>
        <dbReference type="Proteomes" id="UP000003835"/>
    </source>
</evidence>
<dbReference type="RefSeq" id="WP_006105247.1">
    <property type="nucleotide sequence ID" value="NZ_DS989869.1"/>
</dbReference>
<dbReference type="InterPro" id="IPR001646">
    <property type="entry name" value="5peptide_repeat"/>
</dbReference>
<dbReference type="Pfam" id="PF00805">
    <property type="entry name" value="Pentapeptide"/>
    <property type="match status" value="4"/>
</dbReference>
<feature type="chain" id="PRO_5002827664" evidence="1">
    <location>
        <begin position="24"/>
        <end position="437"/>
    </location>
</feature>
<organism evidence="2 3">
    <name type="scientific">Coleofasciculus chthonoplastes PCC 7420</name>
    <dbReference type="NCBI Taxonomy" id="118168"/>
    <lineage>
        <taxon>Bacteria</taxon>
        <taxon>Bacillati</taxon>
        <taxon>Cyanobacteriota</taxon>
        <taxon>Cyanophyceae</taxon>
        <taxon>Coleofasciculales</taxon>
        <taxon>Coleofasciculaceae</taxon>
        <taxon>Coleofasciculus</taxon>
    </lineage>
</organism>
<dbReference type="EMBL" id="DS989869">
    <property type="protein sequence ID" value="EDX71810.1"/>
    <property type="molecule type" value="Genomic_DNA"/>
</dbReference>